<evidence type="ECO:0000313" key="9">
    <source>
        <dbReference type="EMBL" id="AZK44510.1"/>
    </source>
</evidence>
<sequence length="354" mass="38903">MLNEKQLNWFETLTQLDGVSGHEHQVAQYLFNEYSNYTDEILRDNLGSILAVRRSKKKNAPKVLVLGHMDEVGFLVREVTETGVLKIHPVGGWFSQVLLGHRVRVTTRHGEVYNGAIGATPPHMLSAEDRLKPIQIPQMPVDVGATTPEEIHAMGIQVGDMVVVDGEFNVLNKGKRLLSKAFDNRYGCVMGLDLLEALKDQELDYDLYVGCSVQEEVGLRGAQTVANLVKPDLAIILDCSPANDALDSKAIGKLGGGVLGRVMDGNMIATKDLIYKFVDICKEHDIKHQYYFSPGGTDAGAVHKSNSGVKTLTCCLCARNIHTSSSILDTDDYLAAREALLHFIDKKTWGDVIA</sequence>
<dbReference type="Proteomes" id="UP000278804">
    <property type="component" value="Chromosome"/>
</dbReference>
<keyword evidence="4 8" id="KW-0479">Metal-binding</keyword>
<protein>
    <submittedName>
        <fullName evidence="9">M42 family peptidase</fullName>
    </submittedName>
</protein>
<keyword evidence="10" id="KW-1185">Reference proteome</keyword>
<dbReference type="EMBL" id="CP034234">
    <property type="protein sequence ID" value="AZK44510.1"/>
    <property type="molecule type" value="Genomic_DNA"/>
</dbReference>
<feature type="active site" description="Proton acceptor" evidence="7">
    <location>
        <position position="215"/>
    </location>
</feature>
<keyword evidence="5" id="KW-0378">Hydrolase</keyword>
<dbReference type="SUPFAM" id="SSF53187">
    <property type="entry name" value="Zn-dependent exopeptidases"/>
    <property type="match status" value="1"/>
</dbReference>
<comment type="cofactor">
    <cofactor evidence="8">
        <name>a divalent metal cation</name>
        <dbReference type="ChEBI" id="CHEBI:60240"/>
    </cofactor>
    <text evidence="8">Binds 2 divalent metal cations per subunit.</text>
</comment>
<evidence type="ECO:0000256" key="6">
    <source>
        <dbReference type="PIRNR" id="PIRNR001123"/>
    </source>
</evidence>
<dbReference type="InterPro" id="IPR008007">
    <property type="entry name" value="Peptidase_M42"/>
</dbReference>
<evidence type="ECO:0000256" key="5">
    <source>
        <dbReference type="ARBA" id="ARBA00022801"/>
    </source>
</evidence>
<keyword evidence="3" id="KW-0645">Protease</keyword>
<evidence type="ECO:0000313" key="10">
    <source>
        <dbReference type="Proteomes" id="UP000278804"/>
    </source>
</evidence>
<name>A0A3Q8S817_9FIRM</name>
<dbReference type="PIRSF" id="PIRSF001123">
    <property type="entry name" value="PepA_GA"/>
    <property type="match status" value="1"/>
</dbReference>
<dbReference type="RefSeq" id="WP_125164679.1">
    <property type="nucleotide sequence ID" value="NZ_CP034234.1"/>
</dbReference>
<dbReference type="GO" id="GO:0006508">
    <property type="term" value="P:proteolysis"/>
    <property type="evidence" value="ECO:0007669"/>
    <property type="project" value="UniProtKB-KW"/>
</dbReference>
<dbReference type="Pfam" id="PF05343">
    <property type="entry name" value="Peptidase_M42"/>
    <property type="match status" value="1"/>
</dbReference>
<dbReference type="InterPro" id="IPR051464">
    <property type="entry name" value="Peptidase_M42_aminopept"/>
</dbReference>
<evidence type="ECO:0000256" key="3">
    <source>
        <dbReference type="ARBA" id="ARBA00022670"/>
    </source>
</evidence>
<dbReference type="KEGG" id="eri:EEI45_07025"/>
<dbReference type="AlphaFoldDB" id="A0A3Q8S817"/>
<dbReference type="CDD" id="cd05656">
    <property type="entry name" value="M42_Frv"/>
    <property type="match status" value="1"/>
</dbReference>
<proteinExistence type="inferred from homology"/>
<feature type="binding site" evidence="8">
    <location>
        <position position="68"/>
    </location>
    <ligand>
        <name>Zn(2+)</name>
        <dbReference type="ChEBI" id="CHEBI:29105"/>
        <label>1</label>
    </ligand>
</feature>
<dbReference type="PANTHER" id="PTHR32481:SF0">
    <property type="entry name" value="AMINOPEPTIDASE YPDE-RELATED"/>
    <property type="match status" value="1"/>
</dbReference>
<dbReference type="SUPFAM" id="SSF101821">
    <property type="entry name" value="Aminopeptidase/glucanase lid domain"/>
    <property type="match status" value="1"/>
</dbReference>
<evidence type="ECO:0000256" key="7">
    <source>
        <dbReference type="PIRSR" id="PIRSR001123-1"/>
    </source>
</evidence>
<dbReference type="PANTHER" id="PTHR32481">
    <property type="entry name" value="AMINOPEPTIDASE"/>
    <property type="match status" value="1"/>
</dbReference>
<evidence type="ECO:0000256" key="2">
    <source>
        <dbReference type="ARBA" id="ARBA00022438"/>
    </source>
</evidence>
<feature type="binding site" evidence="8">
    <location>
        <position position="183"/>
    </location>
    <ligand>
        <name>Zn(2+)</name>
        <dbReference type="ChEBI" id="CHEBI:29105"/>
        <label>1</label>
    </ligand>
</feature>
<accession>A0A3Q8S817</accession>
<dbReference type="GO" id="GO:0004177">
    <property type="term" value="F:aminopeptidase activity"/>
    <property type="evidence" value="ECO:0007669"/>
    <property type="project" value="UniProtKB-UniRule"/>
</dbReference>
<dbReference type="Gene3D" id="3.40.630.10">
    <property type="entry name" value="Zn peptidases"/>
    <property type="match status" value="1"/>
</dbReference>
<evidence type="ECO:0000256" key="8">
    <source>
        <dbReference type="PIRSR" id="PIRSR001123-2"/>
    </source>
</evidence>
<gene>
    <name evidence="9" type="ORF">EEI45_07025</name>
</gene>
<dbReference type="Gene3D" id="2.40.30.40">
    <property type="entry name" value="Peptidase M42, domain 2"/>
    <property type="match status" value="1"/>
</dbReference>
<organism evidence="9 10">
    <name type="scientific">Erysipelothrix piscisicarius</name>
    <dbReference type="NCBI Taxonomy" id="2485784"/>
    <lineage>
        <taxon>Bacteria</taxon>
        <taxon>Bacillati</taxon>
        <taxon>Bacillota</taxon>
        <taxon>Erysipelotrichia</taxon>
        <taxon>Erysipelotrichales</taxon>
        <taxon>Erysipelotrichaceae</taxon>
        <taxon>Erysipelothrix</taxon>
    </lineage>
</organism>
<dbReference type="InterPro" id="IPR023367">
    <property type="entry name" value="Peptidase_M42_dom2"/>
</dbReference>
<keyword evidence="2" id="KW-0031">Aminopeptidase</keyword>
<evidence type="ECO:0000256" key="1">
    <source>
        <dbReference type="ARBA" id="ARBA00006272"/>
    </source>
</evidence>
<comment type="similarity">
    <text evidence="1 6">Belongs to the peptidase M42 family.</text>
</comment>
<feature type="binding site" evidence="8">
    <location>
        <position position="238"/>
    </location>
    <ligand>
        <name>Zn(2+)</name>
        <dbReference type="ChEBI" id="CHEBI:29105"/>
        <label>1</label>
    </ligand>
</feature>
<feature type="binding site" evidence="8">
    <location>
        <position position="183"/>
    </location>
    <ligand>
        <name>Zn(2+)</name>
        <dbReference type="ChEBI" id="CHEBI:29105"/>
        <label>2</label>
    </ligand>
</feature>
<feature type="binding site" evidence="8">
    <location>
        <position position="216"/>
    </location>
    <ligand>
        <name>Zn(2+)</name>
        <dbReference type="ChEBI" id="CHEBI:29105"/>
        <label>2</label>
    </ligand>
</feature>
<evidence type="ECO:0000256" key="4">
    <source>
        <dbReference type="ARBA" id="ARBA00022723"/>
    </source>
</evidence>
<dbReference type="GO" id="GO:0046872">
    <property type="term" value="F:metal ion binding"/>
    <property type="evidence" value="ECO:0007669"/>
    <property type="project" value="UniProtKB-UniRule"/>
</dbReference>
<feature type="binding site" evidence="8">
    <location>
        <position position="322"/>
    </location>
    <ligand>
        <name>Zn(2+)</name>
        <dbReference type="ChEBI" id="CHEBI:29105"/>
        <label>2</label>
    </ligand>
</feature>
<reference evidence="9 10" key="1">
    <citation type="journal article" date="2020" name="Int. J. Syst. Evol. Microbiol.">
        <title>Description of Erysipelothrix piscisicarius sp. nov., an emergent fish pathogen, and assessment of virulence using a tiger barb (Puntigrus tetrazona) infection model.</title>
        <authorList>
            <person name="Pomaranski E.K."/>
            <person name="Griffin M.J."/>
            <person name="Camus A.C."/>
            <person name="Armwood A.R."/>
            <person name="Shelley J."/>
            <person name="Waldbieser G.C."/>
            <person name="LaFrentz B.R."/>
            <person name="Garcia J.C."/>
            <person name="Yanong R."/>
            <person name="Soto E."/>
        </authorList>
    </citation>
    <scope>NUCLEOTIDE SEQUENCE [LARGE SCALE GENOMIC DNA]</scope>
    <source>
        <strain evidence="9 10">15TAL0474</strain>
    </source>
</reference>